<dbReference type="SMART" id="SM00065">
    <property type="entry name" value="GAF"/>
    <property type="match status" value="1"/>
</dbReference>
<dbReference type="GO" id="GO:0004674">
    <property type="term" value="F:protein serine/threonine kinase activity"/>
    <property type="evidence" value="ECO:0007669"/>
    <property type="project" value="UniProtKB-KW"/>
</dbReference>
<dbReference type="PRINTS" id="PR00344">
    <property type="entry name" value="BCTRLSENSOR"/>
</dbReference>
<sequence>AGFSGIGKTAVVNEVHKPIVRQRGYFIKGKFDQFNRNIPFSALVIAFRDLMQQLLAESDTQLAQWQSKILAALGENGQVIIDVIPELERLIGKQSSVPKLSGNAAQNRFNLLFQKFIQVFTTPEHPLVIFLDDLQWADSASLNLMPLLMGESDTSYLLLLGAYRDNEVYPAHPLMLTLAEMVKSGAIINTITLAPLSETDLNGLVADTLSCSQDLAWPLNRLVYQKTQGNPFFATQFLKGLHEDGLIAFNRDKGYWECDLTKVSQLALTDDVVEFMATRLHKLPQETQEVLKLAACIGNPFDLETLAIVREQPQIEVAVSLWRALQEGLVLPLNQTYKFFQGSKGEEKVRAQDVSVGYKFLHDRVQQAAYSLIADDRKQMRHLSIGRLLLQQTSQEEREENLFNIVNQLNIGMALLEKPSEILEFAQLNLGAAQKAKSSAAYNAAASYLNTAITLIGRTEATLLEVWQAHYTFMLPLHNLLAEVSYLNGNFEKAEQQIQIVINNARDLLDRVKAYEIRISVLVVQGQYQAALDVGLEILRLLDVSLTEAPLPDIDIDLLYTLPTITNPQIVSALSILSQLWAPAFIGNPQLLQSVVVTMLNLSATHGNSARGAFAYALYGMLLCATMKDIALGYRFGQLALHTLDRHEDAELTCKVNQLFHAFIRNWKELARDRAECLADNVLTGLETGDIEFACYSAINYCDNLCVMGESLSLIHQKQSYYIELTQSLQQEFQYFAAAIWGQFVENLMGLAADPKQLVGQRFNEDEAIPKIEQMNSFTALFFFYTSKTMLHYLFDDYEGTLVHSQSAIEYEQAGVGMLPVTQIPFYRALALLALYPSAAPEQQAQMLEEVETHQKRLDIWATHAPQNFQHKLDLVAAETARIQGHRGEAIERYDRAISGAKENQYIHEEAIANELAAKFYLDWGKEKVASSYMQDAYYSYARWGAKAKIADLEQRYPQLLAVIGQPTHPQHLSELSLSASQTTSLTSSSHSPNIWLDFPAAIEAAQAISEEIELEKLLATLMQTAIANAGAQSGHLVLYQDNQWVAIAKANRDRAERLDIRLDRYSNLPQSLVYSVARTQETAVFDNLSTVDQFAGDRYLITHQPKSVLCMPMSRQGKLIGILYLENNITLGAFTRDRIEMLNLLASQAAISLENARLYQQTQHYSHTLKAEVERKTEALNQKAQTLETTLEQLQRTQAQLIHSEKMSSLSQLVAGIAHEINNPIGFIRGNINHTQTYIENLIDLLELYQREYPQRSADIQAKYEEIDLDFLLEDVTKTLESIEVGSDRIHQVVLSLRDFSRLDESNIKTVDIHSGIKSALLILQHRFQKNEHQPAIQVIEKYGKLPKITCYPSELNQVFFNIINNALDAIQENLQHKTTPEVQICTEALENHRIRITISNNGSPLPETIQDRIFDPFFTTKPVGRGTGLGLFICYFIIQKHGGTIAVQSQSEERTAFEIILPQKCV</sequence>
<evidence type="ECO:0000313" key="8">
    <source>
        <dbReference type="EMBL" id="OJJ25290.1"/>
    </source>
</evidence>
<keyword evidence="6" id="KW-0175">Coiled coil</keyword>
<comment type="caution">
    <text evidence="8">The sequence shown here is derived from an EMBL/GenBank/DDBJ whole genome shotgun (WGS) entry which is preliminary data.</text>
</comment>
<feature type="non-terminal residue" evidence="8">
    <location>
        <position position="1"/>
    </location>
</feature>
<organism evidence="8 9">
    <name type="scientific">Roseofilum reptotaenium AO1-A</name>
    <dbReference type="NCBI Taxonomy" id="1925591"/>
    <lineage>
        <taxon>Bacteria</taxon>
        <taxon>Bacillati</taxon>
        <taxon>Cyanobacteriota</taxon>
        <taxon>Cyanophyceae</taxon>
        <taxon>Desertifilales</taxon>
        <taxon>Desertifilaceae</taxon>
        <taxon>Roseofilum</taxon>
    </lineage>
</organism>
<keyword evidence="4 8" id="KW-0808">Transferase</keyword>
<evidence type="ECO:0000313" key="9">
    <source>
        <dbReference type="Proteomes" id="UP000183940"/>
    </source>
</evidence>
<dbReference type="InterPro" id="IPR053159">
    <property type="entry name" value="Hybrid_Histidine_Kinase"/>
</dbReference>
<dbReference type="InterPro" id="IPR036890">
    <property type="entry name" value="HATPase_C_sf"/>
</dbReference>
<feature type="coiled-coil region" evidence="6">
    <location>
        <begin position="1171"/>
        <end position="1205"/>
    </location>
</feature>
<dbReference type="InterPro" id="IPR003661">
    <property type="entry name" value="HisK_dim/P_dom"/>
</dbReference>
<dbReference type="InterPro" id="IPR029016">
    <property type="entry name" value="GAF-like_dom_sf"/>
</dbReference>
<dbReference type="SMART" id="SM00388">
    <property type="entry name" value="HisKA"/>
    <property type="match status" value="1"/>
</dbReference>
<evidence type="ECO:0000256" key="6">
    <source>
        <dbReference type="SAM" id="Coils"/>
    </source>
</evidence>
<dbReference type="InterPro" id="IPR004358">
    <property type="entry name" value="Sig_transdc_His_kin-like_C"/>
</dbReference>
<evidence type="ECO:0000256" key="3">
    <source>
        <dbReference type="ARBA" id="ARBA00022553"/>
    </source>
</evidence>
<dbReference type="PANTHER" id="PTHR43642:SF1">
    <property type="entry name" value="HYBRID SIGNAL TRANSDUCTION HISTIDINE KINASE G"/>
    <property type="match status" value="1"/>
</dbReference>
<dbReference type="Pfam" id="PF13191">
    <property type="entry name" value="AAA_16"/>
    <property type="match status" value="1"/>
</dbReference>
<dbReference type="Gene3D" id="3.30.565.10">
    <property type="entry name" value="Histidine kinase-like ATPase, C-terminal domain"/>
    <property type="match status" value="1"/>
</dbReference>
<dbReference type="InterPro" id="IPR003018">
    <property type="entry name" value="GAF"/>
</dbReference>
<dbReference type="SMART" id="SM00387">
    <property type="entry name" value="HATPase_c"/>
    <property type="match status" value="1"/>
</dbReference>
<dbReference type="EC" id="2.7.13.3" evidence="2"/>
<dbReference type="PANTHER" id="PTHR43642">
    <property type="entry name" value="HYBRID SIGNAL TRANSDUCTION HISTIDINE KINASE G"/>
    <property type="match status" value="1"/>
</dbReference>
<dbReference type="SUPFAM" id="SSF55874">
    <property type="entry name" value="ATPase domain of HSP90 chaperone/DNA topoisomerase II/histidine kinase"/>
    <property type="match status" value="1"/>
</dbReference>
<dbReference type="SUPFAM" id="SSF52540">
    <property type="entry name" value="P-loop containing nucleoside triphosphate hydrolases"/>
    <property type="match status" value="1"/>
</dbReference>
<evidence type="ECO:0000256" key="4">
    <source>
        <dbReference type="ARBA" id="ARBA00022777"/>
    </source>
</evidence>
<proteinExistence type="predicted"/>
<evidence type="ECO:0000256" key="1">
    <source>
        <dbReference type="ARBA" id="ARBA00000085"/>
    </source>
</evidence>
<gene>
    <name evidence="8" type="ORF">BI308_12465</name>
</gene>
<feature type="domain" description="Histidine kinase" evidence="7">
    <location>
        <begin position="1217"/>
        <end position="1467"/>
    </location>
</feature>
<accession>A0A1L9QRH2</accession>
<dbReference type="InterPro" id="IPR003594">
    <property type="entry name" value="HATPase_dom"/>
</dbReference>
<dbReference type="EMBL" id="MLAW01000019">
    <property type="protein sequence ID" value="OJJ25290.1"/>
    <property type="molecule type" value="Genomic_DNA"/>
</dbReference>
<dbReference type="SUPFAM" id="SSF47384">
    <property type="entry name" value="Homodimeric domain of signal transducing histidine kinase"/>
    <property type="match status" value="1"/>
</dbReference>
<dbReference type="SUPFAM" id="SSF48452">
    <property type="entry name" value="TPR-like"/>
    <property type="match status" value="1"/>
</dbReference>
<keyword evidence="9" id="KW-1185">Reference proteome</keyword>
<dbReference type="Gene3D" id="3.30.450.40">
    <property type="match status" value="1"/>
</dbReference>
<dbReference type="Gene3D" id="1.10.287.130">
    <property type="match status" value="1"/>
</dbReference>
<dbReference type="InterPro" id="IPR041664">
    <property type="entry name" value="AAA_16"/>
</dbReference>
<dbReference type="InterPro" id="IPR011990">
    <property type="entry name" value="TPR-like_helical_dom_sf"/>
</dbReference>
<comment type="catalytic activity">
    <reaction evidence="1">
        <text>ATP + protein L-histidine = ADP + protein N-phospho-L-histidine.</text>
        <dbReference type="EC" id="2.7.13.3"/>
    </reaction>
</comment>
<protein>
    <recommendedName>
        <fullName evidence="2">histidine kinase</fullName>
        <ecNumber evidence="2">2.7.13.3</ecNumber>
    </recommendedName>
</protein>
<dbReference type="InterPro" id="IPR036097">
    <property type="entry name" value="HisK_dim/P_sf"/>
</dbReference>
<keyword evidence="5" id="KW-0902">Two-component regulatory system</keyword>
<dbReference type="SUPFAM" id="SSF55781">
    <property type="entry name" value="GAF domain-like"/>
    <property type="match status" value="1"/>
</dbReference>
<dbReference type="Pfam" id="PF01590">
    <property type="entry name" value="GAF"/>
    <property type="match status" value="1"/>
</dbReference>
<evidence type="ECO:0000256" key="2">
    <source>
        <dbReference type="ARBA" id="ARBA00012438"/>
    </source>
</evidence>
<keyword evidence="4 8" id="KW-0418">Kinase</keyword>
<name>A0A1L9QRH2_9CYAN</name>
<dbReference type="Proteomes" id="UP000183940">
    <property type="component" value="Unassembled WGS sequence"/>
</dbReference>
<dbReference type="InterPro" id="IPR027417">
    <property type="entry name" value="P-loop_NTPase"/>
</dbReference>
<feature type="coiled-coil region" evidence="6">
    <location>
        <begin position="477"/>
        <end position="511"/>
    </location>
</feature>
<dbReference type="PROSITE" id="PS50109">
    <property type="entry name" value="HIS_KIN"/>
    <property type="match status" value="1"/>
</dbReference>
<keyword evidence="8" id="KW-0723">Serine/threonine-protein kinase</keyword>
<dbReference type="STRING" id="1925591.BI308_12465"/>
<dbReference type="GO" id="GO:0000155">
    <property type="term" value="F:phosphorelay sensor kinase activity"/>
    <property type="evidence" value="ECO:0007669"/>
    <property type="project" value="InterPro"/>
</dbReference>
<dbReference type="InterPro" id="IPR005467">
    <property type="entry name" value="His_kinase_dom"/>
</dbReference>
<dbReference type="Pfam" id="PF02518">
    <property type="entry name" value="HATPase_c"/>
    <property type="match status" value="1"/>
</dbReference>
<keyword evidence="3" id="KW-0597">Phosphoprotein</keyword>
<reference evidence="8" key="1">
    <citation type="submission" date="2016-10" db="EMBL/GenBank/DDBJ databases">
        <title>CRISPR-Cas defence system in Roseofilum reptotaenium: evidence of a bacteriophage-cyanobacterium arms race in the coral black band disease.</title>
        <authorList>
            <person name="Buerger P."/>
            <person name="Wood-Charlson E.M."/>
            <person name="Weynberg K.D."/>
            <person name="Willis B."/>
            <person name="Van Oppen M.J."/>
        </authorList>
    </citation>
    <scope>NUCLEOTIDE SEQUENCE [LARGE SCALE GENOMIC DNA]</scope>
    <source>
        <strain evidence="8">AO1-A</strain>
    </source>
</reference>
<evidence type="ECO:0000256" key="5">
    <source>
        <dbReference type="ARBA" id="ARBA00023012"/>
    </source>
</evidence>
<dbReference type="CDD" id="cd00082">
    <property type="entry name" value="HisKA"/>
    <property type="match status" value="1"/>
</dbReference>
<evidence type="ECO:0000259" key="7">
    <source>
        <dbReference type="PROSITE" id="PS50109"/>
    </source>
</evidence>